<reference evidence="4" key="1">
    <citation type="submission" date="2010-08" db="EMBL/GenBank/DDBJ databases">
        <authorList>
            <consortium name="Caenorhabditis japonica Sequencing Consortium"/>
            <person name="Wilson R.K."/>
        </authorList>
    </citation>
    <scope>NUCLEOTIDE SEQUENCE [LARGE SCALE GENOMIC DNA]</scope>
    <source>
        <strain evidence="4">DF5081</strain>
    </source>
</reference>
<dbReference type="GO" id="GO:0004439">
    <property type="term" value="F:phosphatidylinositol-4,5-bisphosphate 5-phosphatase activity"/>
    <property type="evidence" value="ECO:0007669"/>
    <property type="project" value="TreeGrafter"/>
</dbReference>
<dbReference type="SUPFAM" id="SSF56219">
    <property type="entry name" value="DNase I-like"/>
    <property type="match status" value="1"/>
</dbReference>
<reference evidence="3" key="2">
    <citation type="submission" date="2022-06" db="UniProtKB">
        <authorList>
            <consortium name="EnsemblMetazoa"/>
        </authorList>
    </citation>
    <scope>IDENTIFICATION</scope>
    <source>
        <strain evidence="3">DF5081</strain>
    </source>
</reference>
<dbReference type="InterPro" id="IPR036691">
    <property type="entry name" value="Endo/exonu/phosph_ase_sf"/>
</dbReference>
<dbReference type="Gene3D" id="2.60.40.2840">
    <property type="match status" value="1"/>
</dbReference>
<dbReference type="GO" id="GO:0048488">
    <property type="term" value="P:synaptic vesicle endocytosis"/>
    <property type="evidence" value="ECO:0007669"/>
    <property type="project" value="TreeGrafter"/>
</dbReference>
<evidence type="ECO:0000259" key="2">
    <source>
        <dbReference type="SMART" id="SM00128"/>
    </source>
</evidence>
<dbReference type="PANTHER" id="PTHR11200:SF295">
    <property type="entry name" value="INOSITOL POLYPHOSPHATE 5-PHOSPHATASE"/>
    <property type="match status" value="1"/>
</dbReference>
<dbReference type="GO" id="GO:0046856">
    <property type="term" value="P:phosphatidylinositol dephosphorylation"/>
    <property type="evidence" value="ECO:0007669"/>
    <property type="project" value="InterPro"/>
</dbReference>
<dbReference type="PANTHER" id="PTHR11200">
    <property type="entry name" value="INOSITOL 5-PHOSPHATASE"/>
    <property type="match status" value="1"/>
</dbReference>
<accession>A0A8R1EJM1</accession>
<comment type="similarity">
    <text evidence="1">Belongs to the inositol 1,4,5-trisphosphate 5-phosphatase type II family.</text>
</comment>
<name>A0A8R1EJM1_CAEJA</name>
<dbReference type="Proteomes" id="UP000005237">
    <property type="component" value="Unassembled WGS sequence"/>
</dbReference>
<dbReference type="AlphaFoldDB" id="A0A8R1EJM1"/>
<feature type="domain" description="Inositol polyphosphate-related phosphatase" evidence="2">
    <location>
        <begin position="1"/>
        <end position="147"/>
    </location>
</feature>
<protein>
    <submittedName>
        <fullName evidence="3">IPPc domain-containing protein</fullName>
    </submittedName>
</protein>
<keyword evidence="4" id="KW-1185">Reference proteome</keyword>
<proteinExistence type="inferred from homology"/>
<dbReference type="GO" id="GO:0098793">
    <property type="term" value="C:presynapse"/>
    <property type="evidence" value="ECO:0007669"/>
    <property type="project" value="GOC"/>
</dbReference>
<dbReference type="Pfam" id="PF17751">
    <property type="entry name" value="SKICH"/>
    <property type="match status" value="1"/>
</dbReference>
<dbReference type="Pfam" id="PF22669">
    <property type="entry name" value="Exo_endo_phos2"/>
    <property type="match status" value="1"/>
</dbReference>
<dbReference type="SMART" id="SM00128">
    <property type="entry name" value="IPPc"/>
    <property type="match status" value="1"/>
</dbReference>
<dbReference type="InterPro" id="IPR000300">
    <property type="entry name" value="IPPc"/>
</dbReference>
<dbReference type="GO" id="GO:0060378">
    <property type="term" value="P:regulation of brood size"/>
    <property type="evidence" value="ECO:0007669"/>
    <property type="project" value="TreeGrafter"/>
</dbReference>
<dbReference type="InterPro" id="IPR046985">
    <property type="entry name" value="IP5"/>
</dbReference>
<dbReference type="Gene3D" id="3.60.10.10">
    <property type="entry name" value="Endonuclease/exonuclease/phosphatase"/>
    <property type="match status" value="1"/>
</dbReference>
<sequence length="262" mass="30456">MEEFHQVLQHQIASKIYWDHFHAKMRAVFWFGDFNFRVEEDMDTVIQKIKDRSFLELLDSREQLKRAILERDAFIGFHEQPITFEPTYRVTVGTCEPDGKRVPSWTDRVLYKGDGITGLSYTNNKNAVASDHLPVIAKFSVKAPVAPKPQWDVVFEHLPTWFSSVPLVGRFQINQQFYKEYGSYRDWIGVFPATIDDCTSASHWIYGATCFEQVIEEEKFMVCEFTDVPVGTYRLGYFAVHLNCLVGLSKTFQITDQPNSQR</sequence>
<evidence type="ECO:0000256" key="1">
    <source>
        <dbReference type="ARBA" id="ARBA00005910"/>
    </source>
</evidence>
<dbReference type="EnsemblMetazoa" id="CJA35439.1">
    <property type="protein sequence ID" value="CJA35439.1"/>
    <property type="gene ID" value="WBGene00211286"/>
</dbReference>
<evidence type="ECO:0000313" key="3">
    <source>
        <dbReference type="EnsemblMetazoa" id="CJA35439.1"/>
    </source>
</evidence>
<evidence type="ECO:0000313" key="4">
    <source>
        <dbReference type="Proteomes" id="UP000005237"/>
    </source>
</evidence>
<organism evidence="3 4">
    <name type="scientific">Caenorhabditis japonica</name>
    <dbReference type="NCBI Taxonomy" id="281687"/>
    <lineage>
        <taxon>Eukaryota</taxon>
        <taxon>Metazoa</taxon>
        <taxon>Ecdysozoa</taxon>
        <taxon>Nematoda</taxon>
        <taxon>Chromadorea</taxon>
        <taxon>Rhabditida</taxon>
        <taxon>Rhabditina</taxon>
        <taxon>Rhabditomorpha</taxon>
        <taxon>Rhabditoidea</taxon>
        <taxon>Rhabditidae</taxon>
        <taxon>Peloderinae</taxon>
        <taxon>Caenorhabditis</taxon>
    </lineage>
</organism>
<dbReference type="InterPro" id="IPR041611">
    <property type="entry name" value="SKICH"/>
</dbReference>